<dbReference type="InterPro" id="IPR036388">
    <property type="entry name" value="WH-like_DNA-bd_sf"/>
</dbReference>
<protein>
    <submittedName>
        <fullName evidence="2">ArsR family transcriptional regulator</fullName>
    </submittedName>
</protein>
<evidence type="ECO:0000259" key="1">
    <source>
        <dbReference type="SMART" id="SM00418"/>
    </source>
</evidence>
<accession>A0A833DSM9</accession>
<dbReference type="GO" id="GO:0003700">
    <property type="term" value="F:DNA-binding transcription factor activity"/>
    <property type="evidence" value="ECO:0007669"/>
    <property type="project" value="InterPro"/>
</dbReference>
<dbReference type="InterPro" id="IPR011991">
    <property type="entry name" value="ArsR-like_HTH"/>
</dbReference>
<organism evidence="2 3">
    <name type="scientific">Ignisphaera aggregans</name>
    <dbReference type="NCBI Taxonomy" id="334771"/>
    <lineage>
        <taxon>Archaea</taxon>
        <taxon>Thermoproteota</taxon>
        <taxon>Thermoprotei</taxon>
        <taxon>Desulfurococcales</taxon>
        <taxon>Desulfurococcaceae</taxon>
        <taxon>Ignisphaera</taxon>
    </lineage>
</organism>
<dbReference type="CDD" id="cd00090">
    <property type="entry name" value="HTH_ARSR"/>
    <property type="match status" value="1"/>
</dbReference>
<sequence>MNFQHNISRLKALLPASNEYEPDLVRLINVRSFEECTRNEVRYKIMALIARGVSTASAIANDIGIGRTAVYRHLNIMERSGFVVHHNNRYYVAARLFLVYDVGIDSDGTIKIKVFCDRGGFVDGELGFVLVKGPYCKCEVCDLYEQCLAAVKRLAKKLDVVIRSEHPLQAFKEIVTAIAQRDVVNLIKRGYLVLRMETD</sequence>
<dbReference type="Proteomes" id="UP000605805">
    <property type="component" value="Unassembled WGS sequence"/>
</dbReference>
<dbReference type="InterPro" id="IPR036390">
    <property type="entry name" value="WH_DNA-bd_sf"/>
</dbReference>
<evidence type="ECO:0000313" key="2">
    <source>
        <dbReference type="EMBL" id="HIP56482.1"/>
    </source>
</evidence>
<comment type="caution">
    <text evidence="2">The sequence shown here is derived from an EMBL/GenBank/DDBJ whole genome shotgun (WGS) entry which is preliminary data.</text>
</comment>
<feature type="domain" description="HTH arsR-type" evidence="1">
    <location>
        <begin position="31"/>
        <end position="102"/>
    </location>
</feature>
<gene>
    <name evidence="2" type="ORF">EYH02_00185</name>
</gene>
<evidence type="ECO:0000313" key="3">
    <source>
        <dbReference type="Proteomes" id="UP000605805"/>
    </source>
</evidence>
<dbReference type="AlphaFoldDB" id="A0A833DSM9"/>
<dbReference type="InterPro" id="IPR001845">
    <property type="entry name" value="HTH_ArsR_DNA-bd_dom"/>
</dbReference>
<dbReference type="Pfam" id="PF12840">
    <property type="entry name" value="HTH_20"/>
    <property type="match status" value="1"/>
</dbReference>
<dbReference type="SUPFAM" id="SSF46785">
    <property type="entry name" value="Winged helix' DNA-binding domain"/>
    <property type="match status" value="1"/>
</dbReference>
<dbReference type="EMBL" id="DQTV01000005">
    <property type="protein sequence ID" value="HIP56482.1"/>
    <property type="molecule type" value="Genomic_DNA"/>
</dbReference>
<reference evidence="2" key="1">
    <citation type="journal article" date="2020" name="ISME J.">
        <title>Gammaproteobacteria mediating utilization of methyl-, sulfur- and petroleum organic compounds in deep ocean hydrothermal plumes.</title>
        <authorList>
            <person name="Zhou Z."/>
            <person name="Liu Y."/>
            <person name="Pan J."/>
            <person name="Cron B.R."/>
            <person name="Toner B.M."/>
            <person name="Anantharaman K."/>
            <person name="Breier J.A."/>
            <person name="Dick G.J."/>
            <person name="Li M."/>
        </authorList>
    </citation>
    <scope>NUCLEOTIDE SEQUENCE</scope>
    <source>
        <strain evidence="2">SZUA-1435</strain>
    </source>
</reference>
<name>A0A833DSM9_9CREN</name>
<proteinExistence type="predicted"/>
<dbReference type="SMART" id="SM00418">
    <property type="entry name" value="HTH_ARSR"/>
    <property type="match status" value="1"/>
</dbReference>
<dbReference type="Gene3D" id="1.10.10.10">
    <property type="entry name" value="Winged helix-like DNA-binding domain superfamily/Winged helix DNA-binding domain"/>
    <property type="match status" value="1"/>
</dbReference>